<evidence type="ECO:0000313" key="2">
    <source>
        <dbReference type="WBParaSite" id="Minc3s00290g09527"/>
    </source>
</evidence>
<protein>
    <submittedName>
        <fullName evidence="2">Uncharacterized protein</fullName>
    </submittedName>
</protein>
<proteinExistence type="predicted"/>
<reference evidence="2" key="1">
    <citation type="submission" date="2022-11" db="UniProtKB">
        <authorList>
            <consortium name="WormBaseParasite"/>
        </authorList>
    </citation>
    <scope>IDENTIFICATION</scope>
</reference>
<dbReference type="WBParaSite" id="Minc3s00290g09527">
    <property type="protein sequence ID" value="Minc3s00290g09527"/>
    <property type="gene ID" value="Minc3s00290g09527"/>
</dbReference>
<name>A0A914L6Q3_MELIC</name>
<keyword evidence="1" id="KW-1185">Reference proteome</keyword>
<dbReference type="AlphaFoldDB" id="A0A914L6Q3"/>
<accession>A0A914L6Q3</accession>
<sequence>MSNSLYAYKTYFSHELSYSLGAKNSHLNAAGYYYDPDTNLEGGTAFSTSKSLFSLSKTAQFISKLDADTFNQPLYLINHCEIDVEILPNEAKFVLIAPPSNGVAQTSTYHFKVVSCKLYMKKVDLMDGLSLRYCKKVRN</sequence>
<organism evidence="1 2">
    <name type="scientific">Meloidogyne incognita</name>
    <name type="common">Southern root-knot nematode worm</name>
    <name type="synonym">Oxyuris incognita</name>
    <dbReference type="NCBI Taxonomy" id="6306"/>
    <lineage>
        <taxon>Eukaryota</taxon>
        <taxon>Metazoa</taxon>
        <taxon>Ecdysozoa</taxon>
        <taxon>Nematoda</taxon>
        <taxon>Chromadorea</taxon>
        <taxon>Rhabditida</taxon>
        <taxon>Tylenchina</taxon>
        <taxon>Tylenchomorpha</taxon>
        <taxon>Tylenchoidea</taxon>
        <taxon>Meloidogynidae</taxon>
        <taxon>Meloidogyninae</taxon>
        <taxon>Meloidogyne</taxon>
        <taxon>Meloidogyne incognita group</taxon>
    </lineage>
</organism>
<dbReference type="Proteomes" id="UP000887563">
    <property type="component" value="Unplaced"/>
</dbReference>
<evidence type="ECO:0000313" key="1">
    <source>
        <dbReference type="Proteomes" id="UP000887563"/>
    </source>
</evidence>